<sequence>MSSVANLFIDKEQRPSKDQGILDVGKNCSLCNQLDLLPITCEYCKKTFCSQHSSLEKHHCPYTKQFYNLPPPPSRDNTASPTSSVSSKTLFPDRAADRKLLDERLKSPPPPRTIKETQFRVGDVAGTSAFKKLQKFLNKKETSSSNKISSFFGSKDKSSSNKFADLAKLKKEAKGDAKIAAADRIYLWCIYIGDSAAEVENTTRRGVFVSKNWSVGRSLDSIADTLRIRNINNSTTKIEEKLHIFQKETTEEPKLVKTTQKATLFKNGDTIYLVRGVLVE</sequence>
<dbReference type="SMART" id="SM00154">
    <property type="entry name" value="ZnF_AN1"/>
    <property type="match status" value="1"/>
</dbReference>
<evidence type="ECO:0000313" key="6">
    <source>
        <dbReference type="EMBL" id="EDK43522.1"/>
    </source>
</evidence>
<dbReference type="PANTHER" id="PTHR14677:SF40">
    <property type="entry name" value="CDC48-ASSOCIATED UBIQUITIN-LIKE_ZINC FINGER PROTEIN 1"/>
    <property type="match status" value="1"/>
</dbReference>
<protein>
    <recommendedName>
        <fullName evidence="5">AN1-type domain-containing protein</fullName>
    </recommendedName>
</protein>
<dbReference type="HOGENOM" id="CLU_052358_2_1_1"/>
<dbReference type="OrthoDB" id="431929at2759"/>
<dbReference type="Pfam" id="PF01428">
    <property type="entry name" value="zf-AN1"/>
    <property type="match status" value="1"/>
</dbReference>
<dbReference type="eggNOG" id="KOG3183">
    <property type="taxonomic scope" value="Eukaryota"/>
</dbReference>
<dbReference type="Pfam" id="PF25327">
    <property type="entry name" value="UBL_ZFAND1"/>
    <property type="match status" value="1"/>
</dbReference>
<keyword evidence="3" id="KW-0862">Zinc</keyword>
<keyword evidence="7" id="KW-1185">Reference proteome</keyword>
<dbReference type="InterPro" id="IPR035896">
    <property type="entry name" value="AN1-like_Znf"/>
</dbReference>
<organism evidence="6 7">
    <name type="scientific">Lodderomyces elongisporus (strain ATCC 11503 / CBS 2605 / JCM 1781 / NBRC 1676 / NRRL YB-4239)</name>
    <name type="common">Yeast</name>
    <name type="synonym">Saccharomyces elongisporus</name>
    <dbReference type="NCBI Taxonomy" id="379508"/>
    <lineage>
        <taxon>Eukaryota</taxon>
        <taxon>Fungi</taxon>
        <taxon>Dikarya</taxon>
        <taxon>Ascomycota</taxon>
        <taxon>Saccharomycotina</taxon>
        <taxon>Pichiomycetes</taxon>
        <taxon>Debaryomycetaceae</taxon>
        <taxon>Candida/Lodderomyces clade</taxon>
        <taxon>Lodderomyces</taxon>
    </lineage>
</organism>
<keyword evidence="1" id="KW-0479">Metal-binding</keyword>
<dbReference type="FunCoup" id="A5DWG4">
    <property type="interactions" value="211"/>
</dbReference>
<name>A5DWG4_LODEL</name>
<dbReference type="AlphaFoldDB" id="A5DWG4"/>
<feature type="domain" description="AN1-type" evidence="5">
    <location>
        <begin position="22"/>
        <end position="68"/>
    </location>
</feature>
<dbReference type="STRING" id="379508.A5DWG4"/>
<keyword evidence="2 4" id="KW-0863">Zinc-finger</keyword>
<evidence type="ECO:0000256" key="3">
    <source>
        <dbReference type="ARBA" id="ARBA00022833"/>
    </source>
</evidence>
<dbReference type="KEGG" id="lel:PVL30_001673"/>
<dbReference type="EMBL" id="CH981525">
    <property type="protein sequence ID" value="EDK43522.1"/>
    <property type="molecule type" value="Genomic_DNA"/>
</dbReference>
<dbReference type="Proteomes" id="UP000001996">
    <property type="component" value="Unassembled WGS sequence"/>
</dbReference>
<dbReference type="VEuPathDB" id="FungiDB:LELG_01700"/>
<dbReference type="PANTHER" id="PTHR14677">
    <property type="entry name" value="ARSENITE INDUCUBLE RNA ASSOCIATED PROTEIN AIP-1-RELATED"/>
    <property type="match status" value="1"/>
</dbReference>
<dbReference type="OMA" id="RQYCLKH"/>
<dbReference type="Gene3D" id="4.10.1110.10">
    <property type="entry name" value="AN1-like Zinc finger"/>
    <property type="match status" value="1"/>
</dbReference>
<evidence type="ECO:0000256" key="4">
    <source>
        <dbReference type="PROSITE-ProRule" id="PRU00449"/>
    </source>
</evidence>
<dbReference type="PROSITE" id="PS51039">
    <property type="entry name" value="ZF_AN1"/>
    <property type="match status" value="1"/>
</dbReference>
<dbReference type="GeneID" id="5233780"/>
<evidence type="ECO:0000259" key="5">
    <source>
        <dbReference type="PROSITE" id="PS51039"/>
    </source>
</evidence>
<reference evidence="6 7" key="1">
    <citation type="journal article" date="2009" name="Nature">
        <title>Evolution of pathogenicity and sexual reproduction in eight Candida genomes.</title>
        <authorList>
            <person name="Butler G."/>
            <person name="Rasmussen M.D."/>
            <person name="Lin M.F."/>
            <person name="Santos M.A."/>
            <person name="Sakthikumar S."/>
            <person name="Munro C.A."/>
            <person name="Rheinbay E."/>
            <person name="Grabherr M."/>
            <person name="Forche A."/>
            <person name="Reedy J.L."/>
            <person name="Agrafioti I."/>
            <person name="Arnaud M.B."/>
            <person name="Bates S."/>
            <person name="Brown A.J."/>
            <person name="Brunke S."/>
            <person name="Costanzo M.C."/>
            <person name="Fitzpatrick D.A."/>
            <person name="de Groot P.W."/>
            <person name="Harris D."/>
            <person name="Hoyer L.L."/>
            <person name="Hube B."/>
            <person name="Klis F.M."/>
            <person name="Kodira C."/>
            <person name="Lennard N."/>
            <person name="Logue M.E."/>
            <person name="Martin R."/>
            <person name="Neiman A.M."/>
            <person name="Nikolaou E."/>
            <person name="Quail M.A."/>
            <person name="Quinn J."/>
            <person name="Santos M.C."/>
            <person name="Schmitzberger F.F."/>
            <person name="Sherlock G."/>
            <person name="Shah P."/>
            <person name="Silverstein K.A."/>
            <person name="Skrzypek M.S."/>
            <person name="Soll D."/>
            <person name="Staggs R."/>
            <person name="Stansfield I."/>
            <person name="Stumpf M.P."/>
            <person name="Sudbery P.E."/>
            <person name="Srikantha T."/>
            <person name="Zeng Q."/>
            <person name="Berman J."/>
            <person name="Berriman M."/>
            <person name="Heitman J."/>
            <person name="Gow N.A."/>
            <person name="Lorenz M.C."/>
            <person name="Birren B.W."/>
            <person name="Kellis M."/>
            <person name="Cuomo C.A."/>
        </authorList>
    </citation>
    <scope>NUCLEOTIDE SEQUENCE [LARGE SCALE GENOMIC DNA]</scope>
    <source>
        <strain evidence="7">ATCC 11503 / BCRC 21390 / CBS 2605 / JCM 1781 / NBRC 1676 / NRRL YB-4239</strain>
    </source>
</reference>
<proteinExistence type="predicted"/>
<dbReference type="GO" id="GO:0008270">
    <property type="term" value="F:zinc ion binding"/>
    <property type="evidence" value="ECO:0007669"/>
    <property type="project" value="UniProtKB-KW"/>
</dbReference>
<evidence type="ECO:0000256" key="2">
    <source>
        <dbReference type="ARBA" id="ARBA00022771"/>
    </source>
</evidence>
<dbReference type="InterPro" id="IPR000058">
    <property type="entry name" value="Znf_AN1"/>
</dbReference>
<evidence type="ECO:0000313" key="7">
    <source>
        <dbReference type="Proteomes" id="UP000001996"/>
    </source>
</evidence>
<dbReference type="InterPro" id="IPR057358">
    <property type="entry name" value="UBL_ZFAND1-like"/>
</dbReference>
<accession>A5DWG4</accession>
<gene>
    <name evidence="6" type="ORF">LELG_01700</name>
</gene>
<dbReference type="GO" id="GO:0005737">
    <property type="term" value="C:cytoplasm"/>
    <property type="evidence" value="ECO:0007669"/>
    <property type="project" value="TreeGrafter"/>
</dbReference>
<dbReference type="InParanoid" id="A5DWG4"/>
<evidence type="ECO:0000256" key="1">
    <source>
        <dbReference type="ARBA" id="ARBA00022723"/>
    </source>
</evidence>
<dbReference type="SUPFAM" id="SSF118310">
    <property type="entry name" value="AN1-like Zinc finger"/>
    <property type="match status" value="1"/>
</dbReference>